<dbReference type="GO" id="GO:0005615">
    <property type="term" value="C:extracellular space"/>
    <property type="evidence" value="ECO:0007669"/>
    <property type="project" value="TreeGrafter"/>
</dbReference>
<dbReference type="EMBL" id="GALI01000001">
    <property type="protein sequence ID" value="JAA98075.1"/>
    <property type="molecule type" value="mRNA"/>
</dbReference>
<proteinExistence type="evidence at transcript level"/>
<evidence type="ECO:0000256" key="3">
    <source>
        <dbReference type="ARBA" id="ARBA00022801"/>
    </source>
</evidence>
<keyword evidence="2" id="KW-0719">Serine esterase</keyword>
<keyword evidence="3" id="KW-0378">Hydrolase</keyword>
<dbReference type="GO" id="GO:0003990">
    <property type="term" value="F:acetylcholinesterase activity"/>
    <property type="evidence" value="ECO:0007669"/>
    <property type="project" value="TreeGrafter"/>
</dbReference>
<dbReference type="GO" id="GO:0005886">
    <property type="term" value="C:plasma membrane"/>
    <property type="evidence" value="ECO:0007669"/>
    <property type="project" value="TreeGrafter"/>
</dbReference>
<dbReference type="GO" id="GO:0019695">
    <property type="term" value="P:choline metabolic process"/>
    <property type="evidence" value="ECO:0007669"/>
    <property type="project" value="TreeGrafter"/>
</dbReference>
<evidence type="ECO:0000256" key="2">
    <source>
        <dbReference type="ARBA" id="ARBA00022487"/>
    </source>
</evidence>
<dbReference type="SUPFAM" id="SSF53474">
    <property type="entry name" value="alpha/beta-Hydrolases"/>
    <property type="match status" value="1"/>
</dbReference>
<keyword evidence="4" id="KW-0325">Glycoprotein</keyword>
<dbReference type="InterPro" id="IPR029058">
    <property type="entry name" value="AB_hydrolase_fold"/>
</dbReference>
<evidence type="ECO:0000256" key="1">
    <source>
        <dbReference type="ARBA" id="ARBA00005964"/>
    </source>
</evidence>
<dbReference type="PANTHER" id="PTHR43918:SF4">
    <property type="entry name" value="CARBOXYLIC ESTER HYDROLASE"/>
    <property type="match status" value="1"/>
</dbReference>
<dbReference type="InterPro" id="IPR002018">
    <property type="entry name" value="CarbesteraseB"/>
</dbReference>
<evidence type="ECO:0000259" key="5">
    <source>
        <dbReference type="Pfam" id="PF00135"/>
    </source>
</evidence>
<evidence type="ECO:0000313" key="6">
    <source>
        <dbReference type="EMBL" id="JAA98075.1"/>
    </source>
</evidence>
<dbReference type="Pfam" id="PF00135">
    <property type="entry name" value="COesterase"/>
    <property type="match status" value="1"/>
</dbReference>
<protein>
    <submittedName>
        <fullName evidence="6">ACN-Uro-1</fullName>
    </submittedName>
</protein>
<name>T1DMS0_UROMN</name>
<dbReference type="InterPro" id="IPR050654">
    <property type="entry name" value="AChE-related_enzymes"/>
</dbReference>
<dbReference type="GO" id="GO:0006581">
    <property type="term" value="P:acetylcholine catabolic process"/>
    <property type="evidence" value="ECO:0007669"/>
    <property type="project" value="TreeGrafter"/>
</dbReference>
<comment type="similarity">
    <text evidence="1">Belongs to the type-B carboxylesterase/lipase family.</text>
</comment>
<sequence length="112" mass="13171">MKAFHYIFSHRRKASPFKEWLGVPHFEDVPFVFGTHLQLNNTYAPKDVQFSNDIIDTWTSFAKDGEPTFGLLGKKWPPYSKEKPVAVDLNPDNVNIINPYKEECQFWRQYFG</sequence>
<dbReference type="Gene3D" id="3.40.50.1820">
    <property type="entry name" value="alpha/beta hydrolase"/>
    <property type="match status" value="1"/>
</dbReference>
<reference evidence="6" key="1">
    <citation type="journal article" date="2013" name="Toxins">
        <title>Evolution stings: the origin and diversification of scorpion toxin peptide scaffolds.</title>
        <authorList>
            <person name="Sunagar K."/>
            <person name="Undheim E.A."/>
            <person name="Chan A.H."/>
            <person name="Koludarov I."/>
            <person name="Munoz-Gomez S.A."/>
            <person name="Antunes A."/>
            <person name="Fry B.G."/>
        </authorList>
    </citation>
    <scope>NUCLEOTIDE SEQUENCE</scope>
    <source>
        <tissue evidence="6">Telson venom gland</tissue>
    </source>
</reference>
<dbReference type="PANTHER" id="PTHR43918">
    <property type="entry name" value="ACETYLCHOLINESTERASE"/>
    <property type="match status" value="1"/>
</dbReference>
<evidence type="ECO:0000256" key="4">
    <source>
        <dbReference type="ARBA" id="ARBA00023180"/>
    </source>
</evidence>
<organism evidence="6">
    <name type="scientific">Urodacus manicatus</name>
    <name type="common">Black rock scorpion</name>
    <dbReference type="NCBI Taxonomy" id="1330407"/>
    <lineage>
        <taxon>Eukaryota</taxon>
        <taxon>Metazoa</taxon>
        <taxon>Ecdysozoa</taxon>
        <taxon>Arthropoda</taxon>
        <taxon>Chelicerata</taxon>
        <taxon>Arachnida</taxon>
        <taxon>Scorpiones</taxon>
        <taxon>Iurida</taxon>
        <taxon>Scorpionoidea</taxon>
        <taxon>Scorpionidae</taxon>
        <taxon>Urodacinae</taxon>
        <taxon>Urodacus</taxon>
    </lineage>
</organism>
<accession>T1DMS0</accession>
<dbReference type="AlphaFoldDB" id="T1DMS0"/>
<feature type="domain" description="Carboxylesterase type B" evidence="5">
    <location>
        <begin position="2"/>
        <end position="107"/>
    </location>
</feature>